<dbReference type="EMBL" id="CP037863">
    <property type="protein sequence ID" value="QBM20981.1"/>
    <property type="molecule type" value="Genomic_DNA"/>
</dbReference>
<keyword evidence="5" id="KW-0614">Plasmid</keyword>
<dbReference type="PROSITE" id="PS01123">
    <property type="entry name" value="TNASE_1"/>
    <property type="match status" value="1"/>
</dbReference>
<evidence type="ECO:0000313" key="6">
    <source>
        <dbReference type="Proteomes" id="UP000293850"/>
    </source>
</evidence>
<dbReference type="GO" id="GO:0004519">
    <property type="term" value="F:endonuclease activity"/>
    <property type="evidence" value="ECO:0007669"/>
    <property type="project" value="UniProtKB-KW"/>
</dbReference>
<dbReference type="Proteomes" id="UP000293850">
    <property type="component" value="Plasmid unnamed2"/>
</dbReference>
<keyword evidence="3" id="KW-0378">Hydrolase</keyword>
<evidence type="ECO:0000256" key="2">
    <source>
        <dbReference type="ARBA" id="ARBA00022759"/>
    </source>
</evidence>
<organism evidence="5 6">
    <name type="scientific">Citrobacter arsenatis</name>
    <dbReference type="NCBI Taxonomy" id="2546350"/>
    <lineage>
        <taxon>Bacteria</taxon>
        <taxon>Pseudomonadati</taxon>
        <taxon>Pseudomonadota</taxon>
        <taxon>Gammaproteobacteria</taxon>
        <taxon>Enterobacterales</taxon>
        <taxon>Enterobacteriaceae</taxon>
        <taxon>Citrobacter</taxon>
    </lineage>
</organism>
<dbReference type="SUPFAM" id="SSF50199">
    <property type="entry name" value="Staphylococcal nuclease"/>
    <property type="match status" value="1"/>
</dbReference>
<sequence length="168" mass="19179">MNCLCSARNTRFRTFIILILVTFCSQADIAGRVVRVLDGDTIEVLHDSGTRSRVRLAGIDAPEKKQPFGQRSRQSLSELVSQKHVSITGEEYDRYGRLLGTVWSGQTDINAVQLQKGMAWAYRFKGQVSNSEYGKIENEAKKSRAGLWFSPSQTEPWLWRRDHQKDDK</sequence>
<dbReference type="InterPro" id="IPR035437">
    <property type="entry name" value="SNase_OB-fold_sf"/>
</dbReference>
<name>A0A4P6WIM6_9ENTR</name>
<keyword evidence="6" id="KW-1185">Reference proteome</keyword>
<protein>
    <submittedName>
        <fullName evidence="5">Chromosome partitioning protein ParB</fullName>
    </submittedName>
</protein>
<feature type="domain" description="TNase-like" evidence="4">
    <location>
        <begin position="27"/>
        <end position="150"/>
    </location>
</feature>
<dbReference type="PROSITE" id="PS01284">
    <property type="entry name" value="TNASE_2"/>
    <property type="match status" value="1"/>
</dbReference>
<dbReference type="SMART" id="SM00318">
    <property type="entry name" value="SNc"/>
    <property type="match status" value="1"/>
</dbReference>
<evidence type="ECO:0000256" key="1">
    <source>
        <dbReference type="ARBA" id="ARBA00022722"/>
    </source>
</evidence>
<dbReference type="PANTHER" id="PTHR12302">
    <property type="entry name" value="EBNA2 BINDING PROTEIN P100"/>
    <property type="match status" value="1"/>
</dbReference>
<dbReference type="PROSITE" id="PS50830">
    <property type="entry name" value="TNASE_3"/>
    <property type="match status" value="1"/>
</dbReference>
<dbReference type="CDD" id="cd00175">
    <property type="entry name" value="SNc"/>
    <property type="match status" value="1"/>
</dbReference>
<reference evidence="5 6" key="1">
    <citation type="submission" date="2019-03" db="EMBL/GenBank/DDBJ databases">
        <title>Complete genome sequence of an arsenate-respiring bacteria, Citrobacter sp. LY-1.</title>
        <authorList>
            <person name="Wang H."/>
            <person name="Liu Y."/>
            <person name="Li Q."/>
            <person name="Huang J."/>
        </authorList>
    </citation>
    <scope>NUCLEOTIDE SEQUENCE [LARGE SCALE GENOMIC DNA]</scope>
    <source>
        <strain evidence="5 6">LY-1</strain>
        <plasmid evidence="5 6">unnamed2</plasmid>
    </source>
</reference>
<dbReference type="AlphaFoldDB" id="A0A4P6WIM6"/>
<dbReference type="GO" id="GO:0003676">
    <property type="term" value="F:nucleic acid binding"/>
    <property type="evidence" value="ECO:0007669"/>
    <property type="project" value="InterPro"/>
</dbReference>
<dbReference type="InterPro" id="IPR002071">
    <property type="entry name" value="Thermonucl_AS"/>
</dbReference>
<dbReference type="Pfam" id="PF00565">
    <property type="entry name" value="SNase"/>
    <property type="match status" value="1"/>
</dbReference>
<evidence type="ECO:0000313" key="5">
    <source>
        <dbReference type="EMBL" id="QBM20981.1"/>
    </source>
</evidence>
<proteinExistence type="predicted"/>
<geneLocation type="plasmid" evidence="5 6">
    <name>unnamed2</name>
</geneLocation>
<dbReference type="Gene3D" id="2.40.50.90">
    <property type="match status" value="1"/>
</dbReference>
<accession>A0A4P6WIM6</accession>
<dbReference type="KEGG" id="cars:E1B03_00380"/>
<evidence type="ECO:0000259" key="4">
    <source>
        <dbReference type="PROSITE" id="PS50830"/>
    </source>
</evidence>
<dbReference type="InterPro" id="IPR016071">
    <property type="entry name" value="Staphylococal_nuclease_OB-fold"/>
</dbReference>
<keyword evidence="1" id="KW-0540">Nuclease</keyword>
<dbReference type="PANTHER" id="PTHR12302:SF3">
    <property type="entry name" value="SERINE_THREONINE-PROTEIN KINASE 31"/>
    <property type="match status" value="1"/>
</dbReference>
<keyword evidence="2" id="KW-0255">Endonuclease</keyword>
<dbReference type="GO" id="GO:0016787">
    <property type="term" value="F:hydrolase activity"/>
    <property type="evidence" value="ECO:0007669"/>
    <property type="project" value="UniProtKB-KW"/>
</dbReference>
<evidence type="ECO:0000256" key="3">
    <source>
        <dbReference type="ARBA" id="ARBA00022801"/>
    </source>
</evidence>
<gene>
    <name evidence="5" type="ORF">E1B03_00380</name>
</gene>